<comment type="caution">
    <text evidence="1">The sequence shown here is derived from an EMBL/GenBank/DDBJ whole genome shotgun (WGS) entry which is preliminary data.</text>
</comment>
<evidence type="ECO:0000313" key="1">
    <source>
        <dbReference type="EMBL" id="ETA84104.1"/>
    </source>
</evidence>
<dbReference type="PATRIC" id="fig|1073362.3.peg.450"/>
<reference evidence="1 2" key="1">
    <citation type="submission" date="2013-11" db="EMBL/GenBank/DDBJ databases">
        <title>The Genome Sequence of Eikenella corrodens CC92I.</title>
        <authorList>
            <consortium name="The Broad Institute Genomics Platform"/>
            <person name="Earl A."/>
            <person name="Allen-Vercoe E."/>
            <person name="Daigneault M."/>
            <person name="Young S.K."/>
            <person name="Zeng Q."/>
            <person name="Gargeya S."/>
            <person name="Fitzgerald M."/>
            <person name="Abouelleil A."/>
            <person name="Alvarado L."/>
            <person name="Chapman S.B."/>
            <person name="Gainer-Dewar J."/>
            <person name="Goldberg J."/>
            <person name="Griggs A."/>
            <person name="Gujja S."/>
            <person name="Hansen M."/>
            <person name="Howarth C."/>
            <person name="Imamovic A."/>
            <person name="Ireland A."/>
            <person name="Larimer J."/>
            <person name="McCowan C."/>
            <person name="Murphy C."/>
            <person name="Pearson M."/>
            <person name="Poon T.W."/>
            <person name="Priest M."/>
            <person name="Roberts A."/>
            <person name="Saif S."/>
            <person name="Shea T."/>
            <person name="Sykes S."/>
            <person name="Wortman J."/>
            <person name="Nusbaum C."/>
            <person name="Birren B."/>
        </authorList>
    </citation>
    <scope>NUCLEOTIDE SEQUENCE [LARGE SCALE GENOMIC DNA]</scope>
    <source>
        <strain evidence="1 2">CC92I</strain>
    </source>
</reference>
<dbReference type="EMBL" id="AZGQ01000002">
    <property type="protein sequence ID" value="ETA84104.1"/>
    <property type="molecule type" value="Genomic_DNA"/>
</dbReference>
<name>V7IFL2_EIKCO</name>
<evidence type="ECO:0008006" key="3">
    <source>
        <dbReference type="Google" id="ProtNLM"/>
    </source>
</evidence>
<accession>V7IFL2</accession>
<proteinExistence type="predicted"/>
<gene>
    <name evidence="1" type="ORF">HMPREF1177_00399</name>
</gene>
<protein>
    <recommendedName>
        <fullName evidence="3">GCN5 family acetyltransferase</fullName>
    </recommendedName>
</protein>
<organism evidence="1 2">
    <name type="scientific">Eikenella corrodens CC92I</name>
    <dbReference type="NCBI Taxonomy" id="1073362"/>
    <lineage>
        <taxon>Bacteria</taxon>
        <taxon>Pseudomonadati</taxon>
        <taxon>Pseudomonadota</taxon>
        <taxon>Betaproteobacteria</taxon>
        <taxon>Neisseriales</taxon>
        <taxon>Neisseriaceae</taxon>
        <taxon>Eikenella</taxon>
    </lineage>
</organism>
<dbReference type="RefSeq" id="WP_023886534.1">
    <property type="nucleotide sequence ID" value="NZ_KI635562.1"/>
</dbReference>
<keyword evidence="2" id="KW-1185">Reference proteome</keyword>
<evidence type="ECO:0000313" key="2">
    <source>
        <dbReference type="Proteomes" id="UP000018554"/>
    </source>
</evidence>
<dbReference type="AlphaFoldDB" id="V7IFL2"/>
<dbReference type="HOGENOM" id="CLU_137873_0_0_4"/>
<sequence length="136" mass="15499">MSQPPYPPAAYPEKVGTYPALCHSGGGYFYDDVLEYRVWCHPERGAPDLYDGDDYFHAFATHAEALAFAQGQPGSEAPLVLVRQQEYIDEPQPGTFIRRTGERITEWLPEWLENSRRQPGSIEAFLAQQANWKQTH</sequence>
<dbReference type="Proteomes" id="UP000018554">
    <property type="component" value="Unassembled WGS sequence"/>
</dbReference>